<dbReference type="Proteomes" id="UP001059934">
    <property type="component" value="Chromosome"/>
</dbReference>
<dbReference type="EMBL" id="CP103416">
    <property type="protein sequence ID" value="UVW34129.1"/>
    <property type="molecule type" value="Genomic_DNA"/>
</dbReference>
<evidence type="ECO:0000313" key="2">
    <source>
        <dbReference type="Proteomes" id="UP001059934"/>
    </source>
</evidence>
<gene>
    <name evidence="1" type="ORF">NYF23_08820</name>
</gene>
<protein>
    <submittedName>
        <fullName evidence="1">Uncharacterized protein</fullName>
    </submittedName>
</protein>
<evidence type="ECO:0000313" key="1">
    <source>
        <dbReference type="EMBL" id="UVW34129.1"/>
    </source>
</evidence>
<accession>A0ABY5TLR2</accession>
<reference evidence="1" key="1">
    <citation type="submission" date="2022-08" db="EMBL/GenBank/DDBJ databases">
        <title>Catabolic pathway analysis in culturable SAR92 clade bacteria reveals their overlooked roles in DMSP degradation in coastal seas.</title>
        <authorList>
            <person name="He X."/>
            <person name="Zhang X."/>
            <person name="Zhang Y."/>
        </authorList>
    </citation>
    <scope>NUCLEOTIDE SEQUENCE</scope>
    <source>
        <strain evidence="1">H455</strain>
    </source>
</reference>
<organism evidence="1 2">
    <name type="scientific">SAR92 clade bacterium H455</name>
    <dbReference type="NCBI Taxonomy" id="2974818"/>
    <lineage>
        <taxon>Bacteria</taxon>
        <taxon>Pseudomonadati</taxon>
        <taxon>Pseudomonadota</taxon>
        <taxon>Gammaproteobacteria</taxon>
        <taxon>Cellvibrionales</taxon>
        <taxon>Porticoccaceae</taxon>
        <taxon>SAR92 clade</taxon>
    </lineage>
</organism>
<sequence length="95" mass="10565">MPLNDLPEITEKPDGYVIIGGGKTSIDACLWLLAQGVDPDHNTWIRLSDAWLLDRANTQPTLEFFHKSVGSIAAQYEAIVILRERSEPKDLCQSA</sequence>
<proteinExistence type="predicted"/>
<keyword evidence="2" id="KW-1185">Reference proteome</keyword>
<name>A0ABY5TLR2_9GAMM</name>